<evidence type="ECO:0000313" key="2">
    <source>
        <dbReference type="Proteomes" id="UP001213680"/>
    </source>
</evidence>
<evidence type="ECO:0008006" key="3">
    <source>
        <dbReference type="Google" id="ProtNLM"/>
    </source>
</evidence>
<gene>
    <name evidence="1" type="ORF">PTI97_08170</name>
</gene>
<accession>A0ABY7X1L3</accession>
<evidence type="ECO:0000313" key="1">
    <source>
        <dbReference type="EMBL" id="WDH74809.1"/>
    </source>
</evidence>
<sequence length="209" mass="24753">MKRITGLILFILIIVGMFVLIDRSDSKKMSEQVENEMFTQTETKVYPESTVEELKEMLAAFQNDVAPRINNDFERKLAERMYVEMKMCDETIDVKQLLIRAKDQANFERAWLDHAKSNYGIVVTGDEVDEWIEKGPDATVVESQRRYAEAKEMSVFELNHDYYRDQYVKWVVWEDLIPLVTERYEESSEQVLDNNRLIELYEQEVENTL</sequence>
<dbReference type="RefSeq" id="WP_274356212.1">
    <property type="nucleotide sequence ID" value="NZ_CP118099.1"/>
</dbReference>
<proteinExistence type="predicted"/>
<reference evidence="1 2" key="1">
    <citation type="submission" date="2023-02" db="EMBL/GenBank/DDBJ databases">
        <title>A bacterium isolated from plastisphere.</title>
        <authorList>
            <person name="Sun Y."/>
        </authorList>
    </citation>
    <scope>NUCLEOTIDE SEQUENCE [LARGE SCALE GENOMIC DNA]</scope>
    <source>
        <strain evidence="2">a-1</strain>
    </source>
</reference>
<keyword evidence="2" id="KW-1185">Reference proteome</keyword>
<name>A0ABY7X1L3_9BACL</name>
<organism evidence="1 2">
    <name type="scientific">Exiguobacterium marinum</name>
    <dbReference type="NCBI Taxonomy" id="273528"/>
    <lineage>
        <taxon>Bacteria</taxon>
        <taxon>Bacillati</taxon>
        <taxon>Bacillota</taxon>
        <taxon>Bacilli</taxon>
        <taxon>Bacillales</taxon>
        <taxon>Bacillales Family XII. Incertae Sedis</taxon>
        <taxon>Exiguobacterium</taxon>
    </lineage>
</organism>
<protein>
    <recommendedName>
        <fullName evidence="3">SurA N-terminal domain-containing protein</fullName>
    </recommendedName>
</protein>
<dbReference type="EMBL" id="CP118099">
    <property type="protein sequence ID" value="WDH74809.1"/>
    <property type="molecule type" value="Genomic_DNA"/>
</dbReference>
<dbReference type="Proteomes" id="UP001213680">
    <property type="component" value="Chromosome"/>
</dbReference>